<evidence type="ECO:0000256" key="1">
    <source>
        <dbReference type="SAM" id="MobiDB-lite"/>
    </source>
</evidence>
<dbReference type="AlphaFoldDB" id="A0A9P4J983"/>
<feature type="compositionally biased region" description="Acidic residues" evidence="1">
    <location>
        <begin position="339"/>
        <end position="354"/>
    </location>
</feature>
<dbReference type="InterPro" id="IPR000313">
    <property type="entry name" value="PWWP_dom"/>
</dbReference>
<feature type="compositionally biased region" description="Basic and acidic residues" evidence="1">
    <location>
        <begin position="315"/>
        <end position="325"/>
    </location>
</feature>
<proteinExistence type="predicted"/>
<feature type="compositionally biased region" description="Polar residues" evidence="1">
    <location>
        <begin position="23"/>
        <end position="42"/>
    </location>
</feature>
<dbReference type="InterPro" id="IPR026093">
    <property type="entry name" value="MGARP"/>
</dbReference>
<feature type="region of interest" description="Disordered" evidence="1">
    <location>
        <begin position="148"/>
        <end position="168"/>
    </location>
</feature>
<dbReference type="PANTHER" id="PTHR22910:SF6">
    <property type="entry name" value="PROTEIN MGARP"/>
    <property type="match status" value="1"/>
</dbReference>
<feature type="compositionally biased region" description="Basic and acidic residues" evidence="1">
    <location>
        <begin position="517"/>
        <end position="546"/>
    </location>
</feature>
<dbReference type="OrthoDB" id="62853at2759"/>
<feature type="compositionally biased region" description="Low complexity" evidence="1">
    <location>
        <begin position="7"/>
        <end position="22"/>
    </location>
</feature>
<comment type="caution">
    <text evidence="3">The sequence shown here is derived from an EMBL/GenBank/DDBJ whole genome shotgun (WGS) entry which is preliminary data.</text>
</comment>
<dbReference type="GO" id="GO:0005739">
    <property type="term" value="C:mitochondrion"/>
    <property type="evidence" value="ECO:0007669"/>
    <property type="project" value="InterPro"/>
</dbReference>
<feature type="region of interest" description="Disordered" evidence="1">
    <location>
        <begin position="244"/>
        <end position="354"/>
    </location>
</feature>
<feature type="region of interest" description="Disordered" evidence="1">
    <location>
        <begin position="1"/>
        <end position="113"/>
    </location>
</feature>
<sequence length="546" mass="59430">MADVQDAAAAPAKEATPPTESANGVSATADTATITNGDSTALDSKDVETAGPQATTEVNPPDGEAKAQADVDGAADTADTTPASNKSKRKSTGGAPENKGKKLNKKKSMPSMNLSLEPGDHVWARLKGYAPWPAICCDEAMLPESLLGNRPVSTKRPDGTYREDFEEGGKNARDRTYPVMFLSTNEFAWMVNTALTKLDPSECENTEKKKLSVALKDAYRIAAENHDLAHFKDLLRQHEQELQEIEQEEREKAERKATEAAEKAEKKADKERRKSKVADEMDVDEDGKPSKKRKKEADSEGEAPKAKKTPKVKLSAKEPTSESAKKSKPRKKAAKAEEENGAEQEDAAPVEDEESRLVRREKTIFFLRHRLQRAFLTANTPPKEDEMSSMDAHFTDLEGYKDLEPQIIRKTKIHKVLKNIVRLESIPLEDKFKFKTRSGDLLTYWNNALSASADGDTSVLDTNAAGDSAAPNGEAKTEEPKAEEEKTEPAEAPIETTEPGNAAGDEATDAPMPDADAAPKETADSDKPGEAQKEGAEETAAKQAAE</sequence>
<keyword evidence="4" id="KW-1185">Reference proteome</keyword>
<feature type="compositionally biased region" description="Basic and acidic residues" evidence="1">
    <location>
        <begin position="249"/>
        <end position="279"/>
    </location>
</feature>
<protein>
    <recommendedName>
        <fullName evidence="2">PWWP domain-containing protein</fullName>
    </recommendedName>
</protein>
<dbReference type="PANTHER" id="PTHR22910">
    <property type="entry name" value="PROTEIN MGARP"/>
    <property type="match status" value="1"/>
</dbReference>
<dbReference type="Proteomes" id="UP000799439">
    <property type="component" value="Unassembled WGS sequence"/>
</dbReference>
<dbReference type="Pfam" id="PF00855">
    <property type="entry name" value="PWWP"/>
    <property type="match status" value="1"/>
</dbReference>
<feature type="compositionally biased region" description="Basic and acidic residues" evidence="1">
    <location>
        <begin position="155"/>
        <end position="168"/>
    </location>
</feature>
<organism evidence="3 4">
    <name type="scientific">Myriangium duriaei CBS 260.36</name>
    <dbReference type="NCBI Taxonomy" id="1168546"/>
    <lineage>
        <taxon>Eukaryota</taxon>
        <taxon>Fungi</taxon>
        <taxon>Dikarya</taxon>
        <taxon>Ascomycota</taxon>
        <taxon>Pezizomycotina</taxon>
        <taxon>Dothideomycetes</taxon>
        <taxon>Dothideomycetidae</taxon>
        <taxon>Myriangiales</taxon>
        <taxon>Myriangiaceae</taxon>
        <taxon>Myriangium</taxon>
    </lineage>
</organism>
<dbReference type="SMART" id="SM00293">
    <property type="entry name" value="PWWP"/>
    <property type="match status" value="1"/>
</dbReference>
<feature type="compositionally biased region" description="Basic and acidic residues" evidence="1">
    <location>
        <begin position="295"/>
        <end position="305"/>
    </location>
</feature>
<dbReference type="Gene3D" id="2.30.30.140">
    <property type="match status" value="1"/>
</dbReference>
<feature type="region of interest" description="Disordered" evidence="1">
    <location>
        <begin position="453"/>
        <end position="546"/>
    </location>
</feature>
<dbReference type="SUPFAM" id="SSF63748">
    <property type="entry name" value="Tudor/PWWP/MBT"/>
    <property type="match status" value="1"/>
</dbReference>
<evidence type="ECO:0000313" key="3">
    <source>
        <dbReference type="EMBL" id="KAF2154758.1"/>
    </source>
</evidence>
<reference evidence="3" key="1">
    <citation type="journal article" date="2020" name="Stud. Mycol.">
        <title>101 Dothideomycetes genomes: a test case for predicting lifestyles and emergence of pathogens.</title>
        <authorList>
            <person name="Haridas S."/>
            <person name="Albert R."/>
            <person name="Binder M."/>
            <person name="Bloem J."/>
            <person name="Labutti K."/>
            <person name="Salamov A."/>
            <person name="Andreopoulos B."/>
            <person name="Baker S."/>
            <person name="Barry K."/>
            <person name="Bills G."/>
            <person name="Bluhm B."/>
            <person name="Cannon C."/>
            <person name="Castanera R."/>
            <person name="Culley D."/>
            <person name="Daum C."/>
            <person name="Ezra D."/>
            <person name="Gonzalez J."/>
            <person name="Henrissat B."/>
            <person name="Kuo A."/>
            <person name="Liang C."/>
            <person name="Lipzen A."/>
            <person name="Lutzoni F."/>
            <person name="Magnuson J."/>
            <person name="Mondo S."/>
            <person name="Nolan M."/>
            <person name="Ohm R."/>
            <person name="Pangilinan J."/>
            <person name="Park H.-J."/>
            <person name="Ramirez L."/>
            <person name="Alfaro M."/>
            <person name="Sun H."/>
            <person name="Tritt A."/>
            <person name="Yoshinaga Y."/>
            <person name="Zwiers L.-H."/>
            <person name="Turgeon B."/>
            <person name="Goodwin S."/>
            <person name="Spatafora J."/>
            <person name="Crous P."/>
            <person name="Grigoriev I."/>
        </authorList>
    </citation>
    <scope>NUCLEOTIDE SEQUENCE</scope>
    <source>
        <strain evidence="3">CBS 260.36</strain>
    </source>
</reference>
<evidence type="ECO:0000259" key="2">
    <source>
        <dbReference type="PROSITE" id="PS50812"/>
    </source>
</evidence>
<evidence type="ECO:0000313" key="4">
    <source>
        <dbReference type="Proteomes" id="UP000799439"/>
    </source>
</evidence>
<feature type="compositionally biased region" description="Low complexity" evidence="1">
    <location>
        <begin position="490"/>
        <end position="499"/>
    </location>
</feature>
<feature type="compositionally biased region" description="Basic and acidic residues" evidence="1">
    <location>
        <begin position="475"/>
        <end position="489"/>
    </location>
</feature>
<feature type="domain" description="PWWP" evidence="2">
    <location>
        <begin position="118"/>
        <end position="190"/>
    </location>
</feature>
<gene>
    <name evidence="3" type="ORF">K461DRAFT_101728</name>
</gene>
<dbReference type="EMBL" id="ML996083">
    <property type="protein sequence ID" value="KAF2154758.1"/>
    <property type="molecule type" value="Genomic_DNA"/>
</dbReference>
<name>A0A9P4J983_9PEZI</name>
<dbReference type="PROSITE" id="PS50812">
    <property type="entry name" value="PWWP"/>
    <property type="match status" value="1"/>
</dbReference>
<accession>A0A9P4J983</accession>
<feature type="compositionally biased region" description="Low complexity" evidence="1">
    <location>
        <begin position="70"/>
        <end position="83"/>
    </location>
</feature>